<evidence type="ECO:0000256" key="6">
    <source>
        <dbReference type="ARBA" id="ARBA00022786"/>
    </source>
</evidence>
<evidence type="ECO:0000256" key="4">
    <source>
        <dbReference type="ARBA" id="ARBA00022723"/>
    </source>
</evidence>
<sequence length="119" mass="13185">MLGAGRVGGELGGEGCEDLNSFCDHHSELDIDNMSYEASIGLSEEIIARVAKTNICLLPNNLEGVTSEDQDTDLCDEFKTNEEIGILQCQHKFHADCIRRWLGEKGVCPIYKSEVLDHE</sequence>
<dbReference type="InterPro" id="IPR045191">
    <property type="entry name" value="MBR1/2-like"/>
</dbReference>
<dbReference type="InterPro" id="IPR013083">
    <property type="entry name" value="Znf_RING/FYVE/PHD"/>
</dbReference>
<dbReference type="AlphaFoldDB" id="A0AAQ3RT53"/>
<dbReference type="EMBL" id="CP144694">
    <property type="protein sequence ID" value="WVZ03271.1"/>
    <property type="molecule type" value="Genomic_DNA"/>
</dbReference>
<evidence type="ECO:0000256" key="1">
    <source>
        <dbReference type="ARBA" id="ARBA00000900"/>
    </source>
</evidence>
<feature type="domain" description="RING-type" evidence="9">
    <location>
        <begin position="74"/>
        <end position="112"/>
    </location>
</feature>
<keyword evidence="11" id="KW-1185">Reference proteome</keyword>
<evidence type="ECO:0000256" key="7">
    <source>
        <dbReference type="ARBA" id="ARBA00022833"/>
    </source>
</evidence>
<dbReference type="InterPro" id="IPR001841">
    <property type="entry name" value="Znf_RING"/>
</dbReference>
<evidence type="ECO:0000259" key="9">
    <source>
        <dbReference type="PROSITE" id="PS50089"/>
    </source>
</evidence>
<keyword evidence="3" id="KW-0808">Transferase</keyword>
<keyword evidence="4" id="KW-0479">Metal-binding</keyword>
<proteinExistence type="predicted"/>
<keyword evidence="6" id="KW-0833">Ubl conjugation pathway</keyword>
<dbReference type="GO" id="GO:0061630">
    <property type="term" value="F:ubiquitin protein ligase activity"/>
    <property type="evidence" value="ECO:0007669"/>
    <property type="project" value="UniProtKB-EC"/>
</dbReference>
<dbReference type="EC" id="2.3.2.27" evidence="2"/>
<dbReference type="PROSITE" id="PS50089">
    <property type="entry name" value="ZF_RING_2"/>
    <property type="match status" value="1"/>
</dbReference>
<dbReference type="Pfam" id="PF13639">
    <property type="entry name" value="zf-RING_2"/>
    <property type="match status" value="1"/>
</dbReference>
<reference evidence="10 11" key="1">
    <citation type="journal article" date="2023" name="Life. Sci Alliance">
        <title>Evolutionary insights into 3D genome organization and epigenetic landscape of Vigna mungo.</title>
        <authorList>
            <person name="Junaid A."/>
            <person name="Singh B."/>
            <person name="Bhatia S."/>
        </authorList>
    </citation>
    <scope>NUCLEOTIDE SEQUENCE [LARGE SCALE GENOMIC DNA]</scope>
    <source>
        <strain evidence="10">Urdbean</strain>
    </source>
</reference>
<dbReference type="GO" id="GO:0005634">
    <property type="term" value="C:nucleus"/>
    <property type="evidence" value="ECO:0007669"/>
    <property type="project" value="TreeGrafter"/>
</dbReference>
<dbReference type="GO" id="GO:0008270">
    <property type="term" value="F:zinc ion binding"/>
    <property type="evidence" value="ECO:0007669"/>
    <property type="project" value="UniProtKB-KW"/>
</dbReference>
<evidence type="ECO:0000313" key="11">
    <source>
        <dbReference type="Proteomes" id="UP001374535"/>
    </source>
</evidence>
<dbReference type="SUPFAM" id="SSF57850">
    <property type="entry name" value="RING/U-box"/>
    <property type="match status" value="1"/>
</dbReference>
<evidence type="ECO:0000256" key="3">
    <source>
        <dbReference type="ARBA" id="ARBA00022679"/>
    </source>
</evidence>
<dbReference type="PANTHER" id="PTHR22937:SF222">
    <property type="entry name" value="RING-TYPE E3 UBIQUITIN TRANSFERASE"/>
    <property type="match status" value="1"/>
</dbReference>
<evidence type="ECO:0000256" key="2">
    <source>
        <dbReference type="ARBA" id="ARBA00012483"/>
    </source>
</evidence>
<evidence type="ECO:0000313" key="10">
    <source>
        <dbReference type="EMBL" id="WVZ03271.1"/>
    </source>
</evidence>
<organism evidence="10 11">
    <name type="scientific">Vigna mungo</name>
    <name type="common">Black gram</name>
    <name type="synonym">Phaseolus mungo</name>
    <dbReference type="NCBI Taxonomy" id="3915"/>
    <lineage>
        <taxon>Eukaryota</taxon>
        <taxon>Viridiplantae</taxon>
        <taxon>Streptophyta</taxon>
        <taxon>Embryophyta</taxon>
        <taxon>Tracheophyta</taxon>
        <taxon>Spermatophyta</taxon>
        <taxon>Magnoliopsida</taxon>
        <taxon>eudicotyledons</taxon>
        <taxon>Gunneridae</taxon>
        <taxon>Pentapetalae</taxon>
        <taxon>rosids</taxon>
        <taxon>fabids</taxon>
        <taxon>Fabales</taxon>
        <taxon>Fabaceae</taxon>
        <taxon>Papilionoideae</taxon>
        <taxon>50 kb inversion clade</taxon>
        <taxon>NPAAA clade</taxon>
        <taxon>indigoferoid/millettioid clade</taxon>
        <taxon>Phaseoleae</taxon>
        <taxon>Vigna</taxon>
    </lineage>
</organism>
<comment type="catalytic activity">
    <reaction evidence="1">
        <text>S-ubiquitinyl-[E2 ubiquitin-conjugating enzyme]-L-cysteine + [acceptor protein]-L-lysine = [E2 ubiquitin-conjugating enzyme]-L-cysteine + N(6)-ubiquitinyl-[acceptor protein]-L-lysine.</text>
        <dbReference type="EC" id="2.3.2.27"/>
    </reaction>
</comment>
<name>A0AAQ3RT53_VIGMU</name>
<evidence type="ECO:0000256" key="5">
    <source>
        <dbReference type="ARBA" id="ARBA00022771"/>
    </source>
</evidence>
<evidence type="ECO:0000256" key="8">
    <source>
        <dbReference type="PROSITE-ProRule" id="PRU00175"/>
    </source>
</evidence>
<accession>A0AAQ3RT53</accession>
<keyword evidence="5 8" id="KW-0863">Zinc-finger</keyword>
<protein>
    <recommendedName>
        <fullName evidence="2">RING-type E3 ubiquitin transferase</fullName>
        <ecNumber evidence="2">2.3.2.27</ecNumber>
    </recommendedName>
</protein>
<gene>
    <name evidence="10" type="ORF">V8G54_024077</name>
</gene>
<dbReference type="PANTHER" id="PTHR22937">
    <property type="entry name" value="E3 UBIQUITIN-PROTEIN LIGASE RNF165"/>
    <property type="match status" value="1"/>
</dbReference>
<keyword evidence="7" id="KW-0862">Zinc</keyword>
<dbReference type="Proteomes" id="UP001374535">
    <property type="component" value="Chromosome 7"/>
</dbReference>
<dbReference type="Gene3D" id="3.30.40.10">
    <property type="entry name" value="Zinc/RING finger domain, C3HC4 (zinc finger)"/>
    <property type="match status" value="1"/>
</dbReference>